<accession>A0A644YDH5</accession>
<reference evidence="1" key="1">
    <citation type="submission" date="2019-08" db="EMBL/GenBank/DDBJ databases">
        <authorList>
            <person name="Kucharzyk K."/>
            <person name="Murdoch R.W."/>
            <person name="Higgins S."/>
            <person name="Loffler F."/>
        </authorList>
    </citation>
    <scope>NUCLEOTIDE SEQUENCE</scope>
</reference>
<dbReference type="EMBL" id="VSSQ01004764">
    <property type="protein sequence ID" value="MPM26550.1"/>
    <property type="molecule type" value="Genomic_DNA"/>
</dbReference>
<comment type="caution">
    <text evidence="1">The sequence shown here is derived from an EMBL/GenBank/DDBJ whole genome shotgun (WGS) entry which is preliminary data.</text>
</comment>
<proteinExistence type="predicted"/>
<gene>
    <name evidence="1" type="ORF">SDC9_73054</name>
</gene>
<evidence type="ECO:0000313" key="1">
    <source>
        <dbReference type="EMBL" id="MPM26550.1"/>
    </source>
</evidence>
<name>A0A644YDH5_9ZZZZ</name>
<protein>
    <submittedName>
        <fullName evidence="1">Uncharacterized protein</fullName>
    </submittedName>
</protein>
<organism evidence="1">
    <name type="scientific">bioreactor metagenome</name>
    <dbReference type="NCBI Taxonomy" id="1076179"/>
    <lineage>
        <taxon>unclassified sequences</taxon>
        <taxon>metagenomes</taxon>
        <taxon>ecological metagenomes</taxon>
    </lineage>
</organism>
<sequence length="193" mass="20995">MAMRARLAQFRDQSFCVQRKARLGVELGHQIVVVGVEPLGHLQRCCALVRAIGVRRAALAGLVFLRHAARHGEVAGQGTFAAIKAEARGLAAQQLDVVEHMVVERKVAHGDHAQPGVALPLPVALAQICGDGFERLGIDLAAPVAFQCELQFAVLAHARKTQNVCRCRVHAAHLLPCAYIIQTKKIAFQLEYF</sequence>
<dbReference type="AlphaFoldDB" id="A0A644YDH5"/>